<gene>
    <name evidence="5" type="ORF">GARC_4836</name>
</gene>
<dbReference type="Pfam" id="PF07804">
    <property type="entry name" value="HipA_C"/>
    <property type="match status" value="1"/>
</dbReference>
<dbReference type="eggNOG" id="COG3550">
    <property type="taxonomic scope" value="Bacteria"/>
</dbReference>
<evidence type="ECO:0000256" key="3">
    <source>
        <dbReference type="ARBA" id="ARBA00022777"/>
    </source>
</evidence>
<evidence type="ECO:0000256" key="1">
    <source>
        <dbReference type="ARBA" id="ARBA00010164"/>
    </source>
</evidence>
<keyword evidence="3" id="KW-0418">Kinase</keyword>
<evidence type="ECO:0000259" key="4">
    <source>
        <dbReference type="Pfam" id="PF07804"/>
    </source>
</evidence>
<dbReference type="InterPro" id="IPR012893">
    <property type="entry name" value="HipA-like_C"/>
</dbReference>
<keyword evidence="6" id="KW-1185">Reference proteome</keyword>
<accession>K6YYF6</accession>
<dbReference type="EMBL" id="BAEO01000065">
    <property type="protein sequence ID" value="GAC21773.1"/>
    <property type="molecule type" value="Genomic_DNA"/>
</dbReference>
<comment type="similarity">
    <text evidence="1">Belongs to the HipA Ser/Thr kinase family.</text>
</comment>
<name>K6YYF6_9ALTE</name>
<dbReference type="InterPro" id="IPR016869">
    <property type="entry name" value="UCP028135_HipA-like"/>
</dbReference>
<protein>
    <recommendedName>
        <fullName evidence="4">HipA-like C-terminal domain-containing protein</fullName>
    </recommendedName>
</protein>
<dbReference type="PANTHER" id="PTHR37419">
    <property type="entry name" value="SERINE/THREONINE-PROTEIN KINASE TOXIN HIPA"/>
    <property type="match status" value="1"/>
</dbReference>
<dbReference type="RefSeq" id="WP_007625092.1">
    <property type="nucleotide sequence ID" value="NZ_BAEO01000065.1"/>
</dbReference>
<dbReference type="PANTHER" id="PTHR37419:SF8">
    <property type="entry name" value="TOXIN YJJJ"/>
    <property type="match status" value="1"/>
</dbReference>
<evidence type="ECO:0000313" key="6">
    <source>
        <dbReference type="Proteomes" id="UP000006327"/>
    </source>
</evidence>
<keyword evidence="2" id="KW-0808">Transferase</keyword>
<dbReference type="STRING" id="493475.GARC_4836"/>
<evidence type="ECO:0000313" key="5">
    <source>
        <dbReference type="EMBL" id="GAC21773.1"/>
    </source>
</evidence>
<dbReference type="GO" id="GO:0004674">
    <property type="term" value="F:protein serine/threonine kinase activity"/>
    <property type="evidence" value="ECO:0007669"/>
    <property type="project" value="TreeGrafter"/>
</dbReference>
<sequence length="442" mass="49911">MALSIQLFVNGQWHDAANIEFSSSALNGTVTLTYNNEFIMAVPSFGQRDQWACTLNAEVSLVPTDYPHWPALLDDILPAGKSRQWWLDYLDLARQSEFQQNIGLLTHACIAPIGHLRVKQAFESRPQQNDMRFPIEQAITMQYDFLEYTNQQGAAIGGATGAGGVAPKLLLMVEDEQVYIDADFAGKPLAATPYLVKFARNNKSKRDNNVLRAEGIYYRVLAELLADTSLQTIDVEELRIEEYQGQVSLWLPRFDVVSENDLAKRIGLESVYSIIEAGPGSAQEHFDVIDRLWQRLKLVSKMSPADFVKEYVARDLLNIVFGNSDNHGRNTAFLKLDNDVRFAPIYDFAPMKADPEMVTRLFKWGRDCETGGEVNFAQVAQYLGEYCPPEEMMAFLNNLANKLINVPKYLEEQGCPEEILDFPAIGFNFIEQKLQRMGVINA</sequence>
<dbReference type="OrthoDB" id="9805913at2"/>
<dbReference type="PIRSF" id="PIRSF028135">
    <property type="entry name" value="UCP028135_HipA-like"/>
    <property type="match status" value="1"/>
</dbReference>
<organism evidence="5 6">
    <name type="scientific">Paraglaciecola arctica BSs20135</name>
    <dbReference type="NCBI Taxonomy" id="493475"/>
    <lineage>
        <taxon>Bacteria</taxon>
        <taxon>Pseudomonadati</taxon>
        <taxon>Pseudomonadota</taxon>
        <taxon>Gammaproteobacteria</taxon>
        <taxon>Alteromonadales</taxon>
        <taxon>Alteromonadaceae</taxon>
        <taxon>Paraglaciecola</taxon>
    </lineage>
</organism>
<dbReference type="Proteomes" id="UP000006327">
    <property type="component" value="Unassembled WGS sequence"/>
</dbReference>
<proteinExistence type="inferred from homology"/>
<dbReference type="AlphaFoldDB" id="K6YYF6"/>
<feature type="domain" description="HipA-like C-terminal" evidence="4">
    <location>
        <begin position="161"/>
        <end position="401"/>
    </location>
</feature>
<evidence type="ECO:0000256" key="2">
    <source>
        <dbReference type="ARBA" id="ARBA00022679"/>
    </source>
</evidence>
<reference evidence="5 6" key="1">
    <citation type="journal article" date="2017" name="Antonie Van Leeuwenhoek">
        <title>Rhizobium rhizosphaerae sp. nov., a novel species isolated from rice rhizosphere.</title>
        <authorList>
            <person name="Zhao J.J."/>
            <person name="Zhang J."/>
            <person name="Zhang R.J."/>
            <person name="Zhang C.W."/>
            <person name="Yin H.Q."/>
            <person name="Zhang X.X."/>
        </authorList>
    </citation>
    <scope>NUCLEOTIDE SEQUENCE [LARGE SCALE GENOMIC DNA]</scope>
    <source>
        <strain evidence="5 6">BSs20135</strain>
    </source>
</reference>
<dbReference type="GO" id="GO:0005829">
    <property type="term" value="C:cytosol"/>
    <property type="evidence" value="ECO:0007669"/>
    <property type="project" value="TreeGrafter"/>
</dbReference>
<comment type="caution">
    <text evidence="5">The sequence shown here is derived from an EMBL/GenBank/DDBJ whole genome shotgun (WGS) entry which is preliminary data.</text>
</comment>
<dbReference type="InterPro" id="IPR052028">
    <property type="entry name" value="HipA_Ser/Thr_kinase"/>
</dbReference>